<dbReference type="SUPFAM" id="SSF55257">
    <property type="entry name" value="RBP11-like subunits of RNA polymerase"/>
    <property type="match status" value="1"/>
</dbReference>
<feature type="non-terminal residue" evidence="5">
    <location>
        <position position="80"/>
    </location>
</feature>
<feature type="domain" description="DNA-directed RNA polymerase RBP11-like dimerisation" evidence="4">
    <location>
        <begin position="11"/>
        <end position="75"/>
    </location>
</feature>
<keyword evidence="2" id="KW-0804">Transcription</keyword>
<name>A0A5E4PJW0_9NEOP</name>
<proteinExistence type="predicted"/>
<evidence type="ECO:0000259" key="4">
    <source>
        <dbReference type="Pfam" id="PF13656"/>
    </source>
</evidence>
<dbReference type="InterPro" id="IPR036603">
    <property type="entry name" value="RBP11-like"/>
</dbReference>
<dbReference type="GO" id="GO:0046983">
    <property type="term" value="F:protein dimerization activity"/>
    <property type="evidence" value="ECO:0007669"/>
    <property type="project" value="InterPro"/>
</dbReference>
<dbReference type="Proteomes" id="UP000324832">
    <property type="component" value="Unassembled WGS sequence"/>
</dbReference>
<organism evidence="5 6">
    <name type="scientific">Leptidea sinapis</name>
    <dbReference type="NCBI Taxonomy" id="189913"/>
    <lineage>
        <taxon>Eukaryota</taxon>
        <taxon>Metazoa</taxon>
        <taxon>Ecdysozoa</taxon>
        <taxon>Arthropoda</taxon>
        <taxon>Hexapoda</taxon>
        <taxon>Insecta</taxon>
        <taxon>Pterygota</taxon>
        <taxon>Neoptera</taxon>
        <taxon>Endopterygota</taxon>
        <taxon>Lepidoptera</taxon>
        <taxon>Glossata</taxon>
        <taxon>Ditrysia</taxon>
        <taxon>Papilionoidea</taxon>
        <taxon>Pieridae</taxon>
        <taxon>Dismorphiinae</taxon>
        <taxon>Leptidea</taxon>
    </lineage>
</organism>
<dbReference type="AlphaFoldDB" id="A0A5E4PJW0"/>
<keyword evidence="6" id="KW-1185">Reference proteome</keyword>
<keyword evidence="3" id="KW-0812">Transmembrane</keyword>
<dbReference type="Gene3D" id="3.30.1360.10">
    <property type="entry name" value="RNA polymerase, RBP11-like subunit"/>
    <property type="match status" value="1"/>
</dbReference>
<evidence type="ECO:0000313" key="6">
    <source>
        <dbReference type="Proteomes" id="UP000324832"/>
    </source>
</evidence>
<protein>
    <recommendedName>
        <fullName evidence="4">DNA-directed RNA polymerase RBP11-like dimerisation domain-containing protein</fullName>
    </recommendedName>
</protein>
<evidence type="ECO:0000256" key="3">
    <source>
        <dbReference type="SAM" id="Phobius"/>
    </source>
</evidence>
<dbReference type="Pfam" id="PF13656">
    <property type="entry name" value="RNA_pol_L_2"/>
    <property type="match status" value="1"/>
</dbReference>
<evidence type="ECO:0000256" key="2">
    <source>
        <dbReference type="ARBA" id="ARBA00023163"/>
    </source>
</evidence>
<keyword evidence="3" id="KW-1133">Transmembrane helix</keyword>
<keyword evidence="1" id="KW-0240">DNA-directed RNA polymerase</keyword>
<dbReference type="InterPro" id="IPR009025">
    <property type="entry name" value="RBP11-like_dimer"/>
</dbReference>
<feature type="transmembrane region" description="Helical" evidence="3">
    <location>
        <begin position="44"/>
        <end position="65"/>
    </location>
</feature>
<dbReference type="GO" id="GO:0000428">
    <property type="term" value="C:DNA-directed RNA polymerase complex"/>
    <property type="evidence" value="ECO:0007669"/>
    <property type="project" value="UniProtKB-KW"/>
</dbReference>
<evidence type="ECO:0000256" key="1">
    <source>
        <dbReference type="ARBA" id="ARBA00022478"/>
    </source>
</evidence>
<dbReference type="EMBL" id="FZQP02000002">
    <property type="protein sequence ID" value="VVC86150.1"/>
    <property type="molecule type" value="Genomic_DNA"/>
</dbReference>
<keyword evidence="3" id="KW-0472">Membrane</keyword>
<accession>A0A5E4PJW0</accession>
<evidence type="ECO:0000313" key="5">
    <source>
        <dbReference type="EMBL" id="VVC86150.1"/>
    </source>
</evidence>
<dbReference type="GO" id="GO:0006351">
    <property type="term" value="P:DNA-templated transcription"/>
    <property type="evidence" value="ECO:0007669"/>
    <property type="project" value="InterPro"/>
</dbReference>
<reference evidence="5 6" key="1">
    <citation type="submission" date="2017-07" db="EMBL/GenBank/DDBJ databases">
        <authorList>
            <person name="Talla V."/>
            <person name="Backstrom N."/>
        </authorList>
    </citation>
    <scope>NUCLEOTIDE SEQUENCE [LARGE SCALE GENOMIC DNA]</scope>
</reference>
<sequence>MDQTNQTFVIEDDGTIGESLKTVINKFDDVVSCEYTVTDPPSGYINLTIITTGTPVYLILIRALFELRSDIDDLKTDLID</sequence>
<gene>
    <name evidence="5" type="ORF">LSINAPIS_LOCUS23</name>
</gene>